<dbReference type="InterPro" id="IPR029026">
    <property type="entry name" value="tRNA_m1G_MTases_N"/>
</dbReference>
<dbReference type="GO" id="GO:0070042">
    <property type="term" value="F:rRNA (uridine-N3-)-methyltransferase activity"/>
    <property type="evidence" value="ECO:0007669"/>
    <property type="project" value="TreeGrafter"/>
</dbReference>
<dbReference type="OrthoDB" id="9815641at2"/>
<dbReference type="InterPro" id="IPR029028">
    <property type="entry name" value="Alpha/beta_knot_MTases"/>
</dbReference>
<dbReference type="EC" id="2.1.1.193" evidence="3 12"/>
<evidence type="ECO:0000256" key="6">
    <source>
        <dbReference type="ARBA" id="ARBA00022552"/>
    </source>
</evidence>
<keyword evidence="9 12" id="KW-0949">S-adenosyl-L-methionine</keyword>
<dbReference type="SUPFAM" id="SSF88697">
    <property type="entry name" value="PUA domain-like"/>
    <property type="match status" value="1"/>
</dbReference>
<evidence type="ECO:0000256" key="11">
    <source>
        <dbReference type="ARBA" id="ARBA00047944"/>
    </source>
</evidence>
<dbReference type="GO" id="GO:0070475">
    <property type="term" value="P:rRNA base methylation"/>
    <property type="evidence" value="ECO:0007669"/>
    <property type="project" value="TreeGrafter"/>
</dbReference>
<comment type="similarity">
    <text evidence="2 12">Belongs to the RNA methyltransferase RsmE family.</text>
</comment>
<evidence type="ECO:0000256" key="2">
    <source>
        <dbReference type="ARBA" id="ARBA00005528"/>
    </source>
</evidence>
<dbReference type="NCBIfam" id="TIGR00046">
    <property type="entry name" value="RsmE family RNA methyltransferase"/>
    <property type="match status" value="1"/>
</dbReference>
<protein>
    <recommendedName>
        <fullName evidence="4 12">Ribosomal RNA small subunit methyltransferase E</fullName>
        <ecNumber evidence="3 12">2.1.1.193</ecNumber>
    </recommendedName>
</protein>
<dbReference type="PIRSF" id="PIRSF015601">
    <property type="entry name" value="MTase_slr0722"/>
    <property type="match status" value="1"/>
</dbReference>
<evidence type="ECO:0000259" key="13">
    <source>
        <dbReference type="Pfam" id="PF04452"/>
    </source>
</evidence>
<dbReference type="InterPro" id="IPR046886">
    <property type="entry name" value="RsmE_MTase_dom"/>
</dbReference>
<feature type="domain" description="Ribosomal RNA small subunit methyltransferase E methyltransferase" evidence="13">
    <location>
        <begin position="72"/>
        <end position="239"/>
    </location>
</feature>
<dbReference type="PANTHER" id="PTHR30027:SF3">
    <property type="entry name" value="16S RRNA (URACIL(1498)-N(3))-METHYLTRANSFERASE"/>
    <property type="match status" value="1"/>
</dbReference>
<dbReference type="Pfam" id="PF20260">
    <property type="entry name" value="PUA_4"/>
    <property type="match status" value="1"/>
</dbReference>
<evidence type="ECO:0000259" key="14">
    <source>
        <dbReference type="Pfam" id="PF20260"/>
    </source>
</evidence>
<keyword evidence="8 12" id="KW-0808">Transferase</keyword>
<accession>A0A1U7M7S2</accession>
<keyword evidence="7 12" id="KW-0489">Methyltransferase</keyword>
<evidence type="ECO:0000313" key="15">
    <source>
        <dbReference type="EMBL" id="OLS03384.1"/>
    </source>
</evidence>
<feature type="domain" description="Ribosomal RNA small subunit methyltransferase E PUA-like" evidence="14">
    <location>
        <begin position="18"/>
        <end position="63"/>
    </location>
</feature>
<dbReference type="Gene3D" id="3.40.1280.10">
    <property type="match status" value="1"/>
</dbReference>
<dbReference type="InterPro" id="IPR046887">
    <property type="entry name" value="RsmE_PUA-like"/>
</dbReference>
<reference evidence="15 16" key="1">
    <citation type="submission" date="2016-02" db="EMBL/GenBank/DDBJ databases">
        <title>Genome sequence of Tissierella creatinophila DSM 6911.</title>
        <authorList>
            <person name="Poehlein A."/>
            <person name="Daniel R."/>
        </authorList>
    </citation>
    <scope>NUCLEOTIDE SEQUENCE [LARGE SCALE GENOMIC DNA]</scope>
    <source>
        <strain evidence="15 16">DSM 6911</strain>
    </source>
</reference>
<dbReference type="EMBL" id="LTDM01000008">
    <property type="protein sequence ID" value="OLS03384.1"/>
    <property type="molecule type" value="Genomic_DNA"/>
</dbReference>
<organism evidence="15 16">
    <name type="scientific">Tissierella creatinophila DSM 6911</name>
    <dbReference type="NCBI Taxonomy" id="1123403"/>
    <lineage>
        <taxon>Bacteria</taxon>
        <taxon>Bacillati</taxon>
        <taxon>Bacillota</taxon>
        <taxon>Tissierellia</taxon>
        <taxon>Tissierellales</taxon>
        <taxon>Tissierellaceae</taxon>
        <taxon>Tissierella</taxon>
    </lineage>
</organism>
<evidence type="ECO:0000256" key="5">
    <source>
        <dbReference type="ARBA" id="ARBA00022490"/>
    </source>
</evidence>
<evidence type="ECO:0000256" key="8">
    <source>
        <dbReference type="ARBA" id="ARBA00022679"/>
    </source>
</evidence>
<dbReference type="Gene3D" id="2.40.240.20">
    <property type="entry name" value="Hypothetical PUA domain-like, domain 1"/>
    <property type="match status" value="1"/>
</dbReference>
<keyword evidence="6 12" id="KW-0698">rRNA processing</keyword>
<dbReference type="SUPFAM" id="SSF75217">
    <property type="entry name" value="alpha/beta knot"/>
    <property type="match status" value="1"/>
</dbReference>
<comment type="function">
    <text evidence="10 12">Specifically methylates the N3 position of the uracil ring of uridine 1498 (m3U1498) in 16S rRNA. Acts on the fully assembled 30S ribosomal subunit.</text>
</comment>
<dbReference type="AlphaFoldDB" id="A0A1U7M7S2"/>
<evidence type="ECO:0000256" key="7">
    <source>
        <dbReference type="ARBA" id="ARBA00022603"/>
    </source>
</evidence>
<evidence type="ECO:0000256" key="4">
    <source>
        <dbReference type="ARBA" id="ARBA00013673"/>
    </source>
</evidence>
<evidence type="ECO:0000256" key="1">
    <source>
        <dbReference type="ARBA" id="ARBA00004496"/>
    </source>
</evidence>
<dbReference type="Pfam" id="PF04452">
    <property type="entry name" value="Methyltrans_RNA"/>
    <property type="match status" value="1"/>
</dbReference>
<keyword evidence="16" id="KW-1185">Reference proteome</keyword>
<evidence type="ECO:0000313" key="16">
    <source>
        <dbReference type="Proteomes" id="UP000186112"/>
    </source>
</evidence>
<proteinExistence type="inferred from homology"/>
<dbReference type="Proteomes" id="UP000186112">
    <property type="component" value="Unassembled WGS sequence"/>
</dbReference>
<evidence type="ECO:0000256" key="9">
    <source>
        <dbReference type="ARBA" id="ARBA00022691"/>
    </source>
</evidence>
<keyword evidence="5 12" id="KW-0963">Cytoplasm</keyword>
<dbReference type="GO" id="GO:0005737">
    <property type="term" value="C:cytoplasm"/>
    <property type="evidence" value="ECO:0007669"/>
    <property type="project" value="UniProtKB-SubCell"/>
</dbReference>
<comment type="subcellular location">
    <subcellularLocation>
        <location evidence="1 12">Cytoplasm</location>
    </subcellularLocation>
</comment>
<dbReference type="InterPro" id="IPR006700">
    <property type="entry name" value="RsmE"/>
</dbReference>
<dbReference type="RefSeq" id="WP_075725010.1">
    <property type="nucleotide sequence ID" value="NZ_LTDM01000008.1"/>
</dbReference>
<comment type="caution">
    <text evidence="15">The sequence shown here is derived from an EMBL/GenBank/DDBJ whole genome shotgun (WGS) entry which is preliminary data.</text>
</comment>
<name>A0A1U7M7S2_TISCR</name>
<sequence length="249" mass="28010">MHRFFAIKDDVKQDKIIIKDKDFNHIKNVLRMQVGEKLEVSSDGMLYAGEIASILDDSIIINILESKVSCQEDIEITLFQGLAKGSKMDLIIQKGTEIGIKNFYAVSTHRTIVKINDEKKEKNRLNRWNAIAQEAAKQSKRTYIPEVKDIINFKEMIGLLKEENIIIVPYEDEKNISIGEVLKEIKGKNEKKINLIIGPEGGFEKEEIETIKDVGGSIVSLSSKILRTETAGFVASTIILYELSGLGVI</sequence>
<evidence type="ECO:0000256" key="3">
    <source>
        <dbReference type="ARBA" id="ARBA00012328"/>
    </source>
</evidence>
<dbReference type="InterPro" id="IPR015947">
    <property type="entry name" value="PUA-like_sf"/>
</dbReference>
<dbReference type="PANTHER" id="PTHR30027">
    <property type="entry name" value="RIBOSOMAL RNA SMALL SUBUNIT METHYLTRANSFERASE E"/>
    <property type="match status" value="1"/>
</dbReference>
<comment type="catalytic activity">
    <reaction evidence="11 12">
        <text>uridine(1498) in 16S rRNA + S-adenosyl-L-methionine = N(3)-methyluridine(1498) in 16S rRNA + S-adenosyl-L-homocysteine + H(+)</text>
        <dbReference type="Rhea" id="RHEA:42920"/>
        <dbReference type="Rhea" id="RHEA-COMP:10283"/>
        <dbReference type="Rhea" id="RHEA-COMP:10284"/>
        <dbReference type="ChEBI" id="CHEBI:15378"/>
        <dbReference type="ChEBI" id="CHEBI:57856"/>
        <dbReference type="ChEBI" id="CHEBI:59789"/>
        <dbReference type="ChEBI" id="CHEBI:65315"/>
        <dbReference type="ChEBI" id="CHEBI:74502"/>
        <dbReference type="EC" id="2.1.1.193"/>
    </reaction>
</comment>
<evidence type="ECO:0000256" key="12">
    <source>
        <dbReference type="PIRNR" id="PIRNR015601"/>
    </source>
</evidence>
<evidence type="ECO:0000256" key="10">
    <source>
        <dbReference type="ARBA" id="ARBA00025699"/>
    </source>
</evidence>
<dbReference type="CDD" id="cd18084">
    <property type="entry name" value="RsmE-like"/>
    <property type="match status" value="1"/>
</dbReference>
<gene>
    <name evidence="15" type="primary">rsmE</name>
    <name evidence="15" type="ORF">TICRE_06140</name>
</gene>